<gene>
    <name evidence="6" type="ORF">ISP13_13900</name>
</gene>
<dbReference type="Proteomes" id="UP001620405">
    <property type="component" value="Unassembled WGS sequence"/>
</dbReference>
<evidence type="ECO:0000313" key="6">
    <source>
        <dbReference type="EMBL" id="MFK2874633.1"/>
    </source>
</evidence>
<dbReference type="InterPro" id="IPR000847">
    <property type="entry name" value="LysR_HTH_N"/>
</dbReference>
<proteinExistence type="inferred from homology"/>
<keyword evidence="4" id="KW-0804">Transcription</keyword>
<evidence type="ECO:0000313" key="7">
    <source>
        <dbReference type="Proteomes" id="UP001620405"/>
    </source>
</evidence>
<evidence type="ECO:0000256" key="1">
    <source>
        <dbReference type="ARBA" id="ARBA00009437"/>
    </source>
</evidence>
<evidence type="ECO:0000256" key="4">
    <source>
        <dbReference type="ARBA" id="ARBA00023163"/>
    </source>
</evidence>
<dbReference type="SUPFAM" id="SSF46785">
    <property type="entry name" value="Winged helix' DNA-binding domain"/>
    <property type="match status" value="1"/>
</dbReference>
<dbReference type="RefSeq" id="WP_284396854.1">
    <property type="nucleotide sequence ID" value="NZ_BSNQ01000003.1"/>
</dbReference>
<evidence type="ECO:0000259" key="5">
    <source>
        <dbReference type="PROSITE" id="PS50931"/>
    </source>
</evidence>
<evidence type="ECO:0000256" key="2">
    <source>
        <dbReference type="ARBA" id="ARBA00023015"/>
    </source>
</evidence>
<evidence type="ECO:0000256" key="3">
    <source>
        <dbReference type="ARBA" id="ARBA00023125"/>
    </source>
</evidence>
<name>A0ABW8IX95_9GAMM</name>
<sequence>MIDALNDFLAVAVCGSFSQVAKKQGVAVSSVTRKIDWLEAEVGSRLFHRSSRRVVLTDAGEQFIPRARNILTELAEAKEAISSANADPRGLLSVTAPAVFGRRHIMPVIANFLRRYPDVEVELHLSDQVIDLVEQRIDVAVRIGLLPDSDLHAVTLAPLNLITCASPSYLERAGKPEAPGDLLHHDCITTMATPAAWVGTWSYEGLNRGHPFPARGCLRTDDKEGMLQGALAGLGIVQLPSWLVFEDIQAGRLISLFGDVPQSPQRVRPAIHAVRLPGRSHEVKAKLFIAQLQQAVGAPAYWDPLPVAGSSSI</sequence>
<comment type="similarity">
    <text evidence="1">Belongs to the LysR transcriptional regulatory family.</text>
</comment>
<keyword evidence="3" id="KW-0238">DNA-binding</keyword>
<dbReference type="InterPro" id="IPR036388">
    <property type="entry name" value="WH-like_DNA-bd_sf"/>
</dbReference>
<dbReference type="CDD" id="cd08422">
    <property type="entry name" value="PBP2_CrgA_like"/>
    <property type="match status" value="1"/>
</dbReference>
<dbReference type="SUPFAM" id="SSF53850">
    <property type="entry name" value="Periplasmic binding protein-like II"/>
    <property type="match status" value="1"/>
</dbReference>
<dbReference type="PANTHER" id="PTHR30537:SF66">
    <property type="entry name" value="IRON-REGULATED VIRULENCE REGULATORY PROTEIN IRGB"/>
    <property type="match status" value="1"/>
</dbReference>
<dbReference type="Pfam" id="PF00126">
    <property type="entry name" value="HTH_1"/>
    <property type="match status" value="1"/>
</dbReference>
<dbReference type="Pfam" id="PF03466">
    <property type="entry name" value="LysR_substrate"/>
    <property type="match status" value="1"/>
</dbReference>
<dbReference type="Gene3D" id="1.10.10.10">
    <property type="entry name" value="Winged helix-like DNA-binding domain superfamily/Winged helix DNA-binding domain"/>
    <property type="match status" value="1"/>
</dbReference>
<dbReference type="PANTHER" id="PTHR30537">
    <property type="entry name" value="HTH-TYPE TRANSCRIPTIONAL REGULATOR"/>
    <property type="match status" value="1"/>
</dbReference>
<comment type="caution">
    <text evidence="6">The sequence shown here is derived from an EMBL/GenBank/DDBJ whole genome shotgun (WGS) entry which is preliminary data.</text>
</comment>
<feature type="domain" description="HTH lysR-type" evidence="5">
    <location>
        <begin position="1"/>
        <end position="57"/>
    </location>
</feature>
<keyword evidence="2" id="KW-0805">Transcription regulation</keyword>
<accession>A0ABW8IX95</accession>
<dbReference type="InterPro" id="IPR058163">
    <property type="entry name" value="LysR-type_TF_proteobact-type"/>
</dbReference>
<protein>
    <submittedName>
        <fullName evidence="6">LysR family transcriptional regulator</fullName>
    </submittedName>
</protein>
<keyword evidence="7" id="KW-1185">Reference proteome</keyword>
<dbReference type="EMBL" id="JADIKG010000013">
    <property type="protein sequence ID" value="MFK2874633.1"/>
    <property type="molecule type" value="Genomic_DNA"/>
</dbReference>
<dbReference type="PROSITE" id="PS50931">
    <property type="entry name" value="HTH_LYSR"/>
    <property type="match status" value="1"/>
</dbReference>
<dbReference type="InterPro" id="IPR036390">
    <property type="entry name" value="WH_DNA-bd_sf"/>
</dbReference>
<dbReference type="InterPro" id="IPR005119">
    <property type="entry name" value="LysR_subst-bd"/>
</dbReference>
<dbReference type="Gene3D" id="3.40.190.290">
    <property type="match status" value="1"/>
</dbReference>
<reference evidence="6 7" key="1">
    <citation type="submission" date="2020-10" db="EMBL/GenBank/DDBJ databases">
        <title>Phylogeny of dyella-like bacteria.</title>
        <authorList>
            <person name="Fu J."/>
        </authorList>
    </citation>
    <scope>NUCLEOTIDE SEQUENCE [LARGE SCALE GENOMIC DNA]</scope>
    <source>
        <strain evidence="6 7">DHOB07</strain>
    </source>
</reference>
<organism evidence="6 7">
    <name type="scientific">Dyella lipolytica</name>
    <dbReference type="NCBI Taxonomy" id="1867835"/>
    <lineage>
        <taxon>Bacteria</taxon>
        <taxon>Pseudomonadati</taxon>
        <taxon>Pseudomonadota</taxon>
        <taxon>Gammaproteobacteria</taxon>
        <taxon>Lysobacterales</taxon>
        <taxon>Rhodanobacteraceae</taxon>
        <taxon>Dyella</taxon>
    </lineage>
</organism>